<evidence type="ECO:0000256" key="1">
    <source>
        <dbReference type="SAM" id="SignalP"/>
    </source>
</evidence>
<evidence type="ECO:0000313" key="2">
    <source>
        <dbReference type="EMBL" id="KAG5168194.1"/>
    </source>
</evidence>
<sequence>MFSKVWTSATLVLALALQVSAHAAISPALGVRGTPARNNVKRPNNANPCGANVNIASTLDSSTAVTANAAGAVNVVAINFNGGRDGSRRVTARVDPSGTGRNFVAMTVTTNGNAAPNNVGQQNIVANLPAGTRCTGGAGRNKCLVQFVTSAGFGNCVAVTQAANARANAATGSRNRRAAGTRAARAMLAELEARGEEIAELVKRQFWTTSQDRD</sequence>
<proteinExistence type="predicted"/>
<dbReference type="PANTHER" id="PTHR34618:SF1">
    <property type="entry name" value="SECRETED PROTEIN"/>
    <property type="match status" value="1"/>
</dbReference>
<name>A0A8H7XZB3_PSICU</name>
<gene>
    <name evidence="2" type="ORF">JR316_006789</name>
</gene>
<dbReference type="PANTHER" id="PTHR34618">
    <property type="entry name" value="SURFACE PROTEIN MAS1, PUTATIVE-RELATED"/>
    <property type="match status" value="1"/>
</dbReference>
<comment type="caution">
    <text evidence="2">The sequence shown here is derived from an EMBL/GenBank/DDBJ whole genome shotgun (WGS) entry which is preliminary data.</text>
</comment>
<dbReference type="Pfam" id="PF11327">
    <property type="entry name" value="Egh16-like"/>
    <property type="match status" value="1"/>
</dbReference>
<dbReference type="EMBL" id="JAFIQS010000006">
    <property type="protein sequence ID" value="KAG5168194.1"/>
    <property type="molecule type" value="Genomic_DNA"/>
</dbReference>
<accession>A0A8H7XZB3</accession>
<protein>
    <recommendedName>
        <fullName evidence="3">GEgh 16 protein</fullName>
    </recommendedName>
</protein>
<dbReference type="InterPro" id="IPR021476">
    <property type="entry name" value="Egh16-like"/>
</dbReference>
<keyword evidence="1" id="KW-0732">Signal</keyword>
<feature type="signal peptide" evidence="1">
    <location>
        <begin position="1"/>
        <end position="21"/>
    </location>
</feature>
<organism evidence="2">
    <name type="scientific">Psilocybe cubensis</name>
    <name type="common">Psychedelic mushroom</name>
    <name type="synonym">Stropharia cubensis</name>
    <dbReference type="NCBI Taxonomy" id="181762"/>
    <lineage>
        <taxon>Eukaryota</taxon>
        <taxon>Fungi</taxon>
        <taxon>Dikarya</taxon>
        <taxon>Basidiomycota</taxon>
        <taxon>Agaricomycotina</taxon>
        <taxon>Agaricomycetes</taxon>
        <taxon>Agaricomycetidae</taxon>
        <taxon>Agaricales</taxon>
        <taxon>Agaricineae</taxon>
        <taxon>Strophariaceae</taxon>
        <taxon>Psilocybe</taxon>
    </lineage>
</organism>
<evidence type="ECO:0008006" key="3">
    <source>
        <dbReference type="Google" id="ProtNLM"/>
    </source>
</evidence>
<dbReference type="OrthoDB" id="3241054at2759"/>
<dbReference type="AlphaFoldDB" id="A0A8H7XZB3"/>
<feature type="chain" id="PRO_5034002083" description="GEgh 16 protein" evidence="1">
    <location>
        <begin position="22"/>
        <end position="214"/>
    </location>
</feature>
<reference evidence="2" key="1">
    <citation type="submission" date="2021-02" db="EMBL/GenBank/DDBJ databases">
        <title>Psilocybe cubensis genome.</title>
        <authorList>
            <person name="Mckernan K.J."/>
            <person name="Crawford S."/>
            <person name="Trippe A."/>
            <person name="Kane L.T."/>
            <person name="Mclaughlin S."/>
        </authorList>
    </citation>
    <scope>NUCLEOTIDE SEQUENCE [LARGE SCALE GENOMIC DNA]</scope>
    <source>
        <strain evidence="2">MGC-MH-2018</strain>
    </source>
</reference>